<accession>A0ACB7SFD6</accession>
<proteinExistence type="predicted"/>
<protein>
    <submittedName>
        <fullName evidence="1">Uncharacterized protein</fullName>
    </submittedName>
</protein>
<name>A0ACB7SFD6_HYAAI</name>
<keyword evidence="2" id="KW-1185">Reference proteome</keyword>
<organism evidence="1 2">
    <name type="scientific">Hyalomma asiaticum</name>
    <name type="common">Tick</name>
    <dbReference type="NCBI Taxonomy" id="266040"/>
    <lineage>
        <taxon>Eukaryota</taxon>
        <taxon>Metazoa</taxon>
        <taxon>Ecdysozoa</taxon>
        <taxon>Arthropoda</taxon>
        <taxon>Chelicerata</taxon>
        <taxon>Arachnida</taxon>
        <taxon>Acari</taxon>
        <taxon>Parasitiformes</taxon>
        <taxon>Ixodida</taxon>
        <taxon>Ixodoidea</taxon>
        <taxon>Ixodidae</taxon>
        <taxon>Hyalomminae</taxon>
        <taxon>Hyalomma</taxon>
    </lineage>
</organism>
<sequence length="202" mass="22842">MSRTKFIKHFKQAYPTGYFAPSFTSSLAIYVDRAVQHWCFLELLVDGNSLWPVLRGPAGRQRLITEVLVIVQQKPVEPWAYCPRSCKRRAAGQRFHAAAKAAVLTMLFRDYILSGPCSACRDEFVHEFMDGPPEPADVPLMDELCVKDCPTRVRGLCYRPVAVPRIQSSILMPAERTARLILVNTCTHDFVTFSTCLFRCGP</sequence>
<dbReference type="EMBL" id="CM023484">
    <property type="protein sequence ID" value="KAH6933676.1"/>
    <property type="molecule type" value="Genomic_DNA"/>
</dbReference>
<reference evidence="1" key="1">
    <citation type="submission" date="2020-05" db="EMBL/GenBank/DDBJ databases">
        <title>Large-scale comparative analyses of tick genomes elucidate their genetic diversity and vector capacities.</title>
        <authorList>
            <person name="Jia N."/>
            <person name="Wang J."/>
            <person name="Shi W."/>
            <person name="Du L."/>
            <person name="Sun Y."/>
            <person name="Zhan W."/>
            <person name="Jiang J."/>
            <person name="Wang Q."/>
            <person name="Zhang B."/>
            <person name="Ji P."/>
            <person name="Sakyi L.B."/>
            <person name="Cui X."/>
            <person name="Yuan T."/>
            <person name="Jiang B."/>
            <person name="Yang W."/>
            <person name="Lam T.T.-Y."/>
            <person name="Chang Q."/>
            <person name="Ding S."/>
            <person name="Wang X."/>
            <person name="Zhu J."/>
            <person name="Ruan X."/>
            <person name="Zhao L."/>
            <person name="Wei J."/>
            <person name="Que T."/>
            <person name="Du C."/>
            <person name="Cheng J."/>
            <person name="Dai P."/>
            <person name="Han X."/>
            <person name="Huang E."/>
            <person name="Gao Y."/>
            <person name="Liu J."/>
            <person name="Shao H."/>
            <person name="Ye R."/>
            <person name="Li L."/>
            <person name="Wei W."/>
            <person name="Wang X."/>
            <person name="Wang C."/>
            <person name="Yang T."/>
            <person name="Huo Q."/>
            <person name="Li W."/>
            <person name="Guo W."/>
            <person name="Chen H."/>
            <person name="Zhou L."/>
            <person name="Ni X."/>
            <person name="Tian J."/>
            <person name="Zhou Y."/>
            <person name="Sheng Y."/>
            <person name="Liu T."/>
            <person name="Pan Y."/>
            <person name="Xia L."/>
            <person name="Li J."/>
            <person name="Zhao F."/>
            <person name="Cao W."/>
        </authorList>
    </citation>
    <scope>NUCLEOTIDE SEQUENCE</scope>
    <source>
        <strain evidence="1">Hyas-2018</strain>
    </source>
</reference>
<gene>
    <name evidence="1" type="ORF">HPB50_017513</name>
</gene>
<comment type="caution">
    <text evidence="1">The sequence shown here is derived from an EMBL/GenBank/DDBJ whole genome shotgun (WGS) entry which is preliminary data.</text>
</comment>
<dbReference type="Proteomes" id="UP000821845">
    <property type="component" value="Chromosome 4"/>
</dbReference>
<evidence type="ECO:0000313" key="1">
    <source>
        <dbReference type="EMBL" id="KAH6933676.1"/>
    </source>
</evidence>
<evidence type="ECO:0000313" key="2">
    <source>
        <dbReference type="Proteomes" id="UP000821845"/>
    </source>
</evidence>